<dbReference type="Pfam" id="PF05977">
    <property type="entry name" value="MFS_3"/>
    <property type="match status" value="1"/>
</dbReference>
<dbReference type="GO" id="GO:0005886">
    <property type="term" value="C:plasma membrane"/>
    <property type="evidence" value="ECO:0007669"/>
    <property type="project" value="UniProtKB-SubCell"/>
</dbReference>
<keyword evidence="6 7" id="KW-0472">Membrane</keyword>
<evidence type="ECO:0000313" key="9">
    <source>
        <dbReference type="Proteomes" id="UP000016638"/>
    </source>
</evidence>
<dbReference type="AlphaFoldDB" id="U2V6A1"/>
<dbReference type="InterPro" id="IPR036259">
    <property type="entry name" value="MFS_trans_sf"/>
</dbReference>
<reference evidence="8 9" key="1">
    <citation type="submission" date="2013-08" db="EMBL/GenBank/DDBJ databases">
        <authorList>
            <person name="Durkin A.S."/>
            <person name="Haft D.R."/>
            <person name="McCorrison J."/>
            <person name="Torralba M."/>
            <person name="Gillis M."/>
            <person name="Haft D.H."/>
            <person name="Methe B."/>
            <person name="Sutton G."/>
            <person name="Nelson K.E."/>
        </authorList>
    </citation>
    <scope>NUCLEOTIDE SEQUENCE [LARGE SCALE GENOMIC DNA]</scope>
    <source>
        <strain evidence="8 9">F0195</strain>
    </source>
</reference>
<keyword evidence="5 7" id="KW-1133">Transmembrane helix</keyword>
<dbReference type="PANTHER" id="PTHR43266:SF2">
    <property type="entry name" value="MAJOR FACILITATOR SUPERFAMILY (MFS) PROFILE DOMAIN-CONTAINING PROTEIN"/>
    <property type="match status" value="1"/>
</dbReference>
<feature type="transmembrane region" description="Helical" evidence="7">
    <location>
        <begin position="21"/>
        <end position="43"/>
    </location>
</feature>
<evidence type="ECO:0000256" key="4">
    <source>
        <dbReference type="ARBA" id="ARBA00022692"/>
    </source>
</evidence>
<dbReference type="Gene3D" id="1.20.1250.20">
    <property type="entry name" value="MFS general substrate transporter like domains"/>
    <property type="match status" value="1"/>
</dbReference>
<evidence type="ECO:0000256" key="5">
    <source>
        <dbReference type="ARBA" id="ARBA00022989"/>
    </source>
</evidence>
<evidence type="ECO:0000256" key="2">
    <source>
        <dbReference type="ARBA" id="ARBA00022448"/>
    </source>
</evidence>
<gene>
    <name evidence="8" type="ORF">HMPREF1316_0118</name>
</gene>
<evidence type="ECO:0000256" key="1">
    <source>
        <dbReference type="ARBA" id="ARBA00004651"/>
    </source>
</evidence>
<dbReference type="EMBL" id="AWEZ01000045">
    <property type="protein sequence ID" value="ERL08171.1"/>
    <property type="molecule type" value="Genomic_DNA"/>
</dbReference>
<dbReference type="eggNOG" id="COG2814">
    <property type="taxonomic scope" value="Bacteria"/>
</dbReference>
<keyword evidence="9" id="KW-1185">Reference proteome</keyword>
<dbReference type="InterPro" id="IPR010290">
    <property type="entry name" value="TM_effector"/>
</dbReference>
<protein>
    <submittedName>
        <fullName evidence="8">Transmembrane secretion effector domain protein</fullName>
    </submittedName>
</protein>
<accession>U2V6A1</accession>
<keyword evidence="3" id="KW-1003">Cell membrane</keyword>
<keyword evidence="2" id="KW-0813">Transport</keyword>
<feature type="transmembrane region" description="Helical" evidence="7">
    <location>
        <begin position="49"/>
        <end position="68"/>
    </location>
</feature>
<evidence type="ECO:0000256" key="6">
    <source>
        <dbReference type="ARBA" id="ARBA00023136"/>
    </source>
</evidence>
<dbReference type="Proteomes" id="UP000016638">
    <property type="component" value="Unassembled WGS sequence"/>
</dbReference>
<organism evidence="8 9">
    <name type="scientific">Olsenella profusa F0195</name>
    <dbReference type="NCBI Taxonomy" id="1125712"/>
    <lineage>
        <taxon>Bacteria</taxon>
        <taxon>Bacillati</taxon>
        <taxon>Actinomycetota</taxon>
        <taxon>Coriobacteriia</taxon>
        <taxon>Coriobacteriales</taxon>
        <taxon>Atopobiaceae</taxon>
        <taxon>Olsenella</taxon>
    </lineage>
</organism>
<sequence>MGGVVADRFDRKRILVVADMLSAFVCLVAAAFFVTPVFVYALISANVLLSAASGFYLPAYHSVLPFLVRKSQISNADSHLELAAHKY</sequence>
<evidence type="ECO:0000313" key="8">
    <source>
        <dbReference type="EMBL" id="ERL08171.1"/>
    </source>
</evidence>
<comment type="subcellular location">
    <subcellularLocation>
        <location evidence="1">Cell membrane</location>
        <topology evidence="1">Multi-pass membrane protein</topology>
    </subcellularLocation>
</comment>
<name>U2V6A1_9ACTN</name>
<keyword evidence="4 7" id="KW-0812">Transmembrane</keyword>
<dbReference type="STRING" id="1125712.HMPREF1316_0118"/>
<evidence type="ECO:0000256" key="7">
    <source>
        <dbReference type="SAM" id="Phobius"/>
    </source>
</evidence>
<evidence type="ECO:0000256" key="3">
    <source>
        <dbReference type="ARBA" id="ARBA00022475"/>
    </source>
</evidence>
<comment type="caution">
    <text evidence="8">The sequence shown here is derived from an EMBL/GenBank/DDBJ whole genome shotgun (WGS) entry which is preliminary data.</text>
</comment>
<dbReference type="PANTHER" id="PTHR43266">
    <property type="entry name" value="MACROLIDE-EFFLUX PROTEIN"/>
    <property type="match status" value="1"/>
</dbReference>
<dbReference type="SUPFAM" id="SSF103473">
    <property type="entry name" value="MFS general substrate transporter"/>
    <property type="match status" value="1"/>
</dbReference>
<proteinExistence type="predicted"/>